<dbReference type="PANTHER" id="PTHR43065">
    <property type="entry name" value="SENSOR HISTIDINE KINASE"/>
    <property type="match status" value="1"/>
</dbReference>
<evidence type="ECO:0000259" key="13">
    <source>
        <dbReference type="PROSITE" id="PS50113"/>
    </source>
</evidence>
<evidence type="ECO:0000256" key="9">
    <source>
        <dbReference type="PROSITE-ProRule" id="PRU00169"/>
    </source>
</evidence>
<dbReference type="PROSITE" id="PS50113">
    <property type="entry name" value="PAC"/>
    <property type="match status" value="1"/>
</dbReference>
<dbReference type="Pfam" id="PF08448">
    <property type="entry name" value="PAS_4"/>
    <property type="match status" value="2"/>
</dbReference>
<dbReference type="InterPro" id="IPR029016">
    <property type="entry name" value="GAF-like_dom_sf"/>
</dbReference>
<comment type="caution">
    <text evidence="14">The sequence shown here is derived from an EMBL/GenBank/DDBJ whole genome shotgun (WGS) entry which is preliminary data.</text>
</comment>
<protein>
    <recommendedName>
        <fullName evidence="2">histidine kinase</fullName>
        <ecNumber evidence="2">2.7.13.3</ecNumber>
    </recommendedName>
</protein>
<evidence type="ECO:0000256" key="8">
    <source>
        <dbReference type="ARBA" id="ARBA00023012"/>
    </source>
</evidence>
<dbReference type="Pfam" id="PF00072">
    <property type="entry name" value="Response_reg"/>
    <property type="match status" value="1"/>
</dbReference>
<dbReference type="InterPro" id="IPR003661">
    <property type="entry name" value="HisK_dim/P_dom"/>
</dbReference>
<sequence length="920" mass="100800">MAESTCRPGQPSADHLASLLEASPALFWQSDRGGRLTWLNPAWSGLLGLPLADLLGRPLADLARPSEAPMIRAAFDGLAHDGTALPFAATLTGSDGWPRYLVFHPQPCRDADGRLLGAQGTAFDRTDIHQAEVVNQVHREIVRSLSEATSIPEGAERVLQAVLQLDCLDCGGVYCADPTDGSLSLVAHRGLSSGFVQAVSYYPAEAERVRMVRTGEFRFGTFAGIHPHAPPAILAEGLRATAILPIMDQTDLIAVFNLGSHVYDAIPPATQQALQTIALQIRGLLLRLRTDEALRESEEIFRQFMQHSPIYVFFKDDQARPIRLSSNYATMLGRPLEEILGRRMHELFPPDLAASMEADDLRVMAEGKPFSVIEEFGGRWYSTVKFPIDLQGRPRFLAGYTIDITDRKLAEEAVAAEKERLAVTLRSIGDGVITTDTHGRVDLLNRVAEKLTGWTQEEAQGQPLSEVFRIVHALTRQPRPSPFDQILAAGGTIELEGQTLLLARDGSERPVADSGAPIKDRHDNVIGVVLVFRDMTQEQRMLDNLRRIDKLDSLGVLAGGIAHDFNNLLCGILGHVDLARLLSRSHPEITHHLEAAISVFHRARDLTQQLLTFSKGGAPRRHTGRLDTVITQCVAFALSGSTIRCQPVIAPDLWLCDFDENQIGQVIDNLIINALQAMPQGGRLAVSARNHSLVEGEIPSLPAGRYVEVIVSDSGVGIPPELLGRIFDPFFTTKQKGNGLGLSICHSIMRKHDGFITVESVLGQGTTFHLYFPASQQAMPRDTTAPPLPHRGTGRILIMDDEECIRHVMRCMLSTMGYTVVEARHGQEALDLFAAAKESGEPFRAAFFDLTIPGGMGGRETIVAVRRTHPNLPIFASSGYSDDPAMAHPQEFGFTDSIGKPYRLADLADLLRRHLKVCPT</sequence>
<dbReference type="SUPFAM" id="SSF52172">
    <property type="entry name" value="CheY-like"/>
    <property type="match status" value="1"/>
</dbReference>
<dbReference type="InterPro" id="IPR001610">
    <property type="entry name" value="PAC"/>
</dbReference>
<feature type="domain" description="PAS" evidence="12">
    <location>
        <begin position="417"/>
        <end position="490"/>
    </location>
</feature>
<dbReference type="SMART" id="SM00091">
    <property type="entry name" value="PAS"/>
    <property type="match status" value="3"/>
</dbReference>
<dbReference type="InterPro" id="IPR013767">
    <property type="entry name" value="PAS_fold"/>
</dbReference>
<organism evidence="14 15">
    <name type="scientific">Candidatus Ozemobacter sibiricus</name>
    <dbReference type="NCBI Taxonomy" id="2268124"/>
    <lineage>
        <taxon>Bacteria</taxon>
        <taxon>Candidatus Ozemobacteria</taxon>
        <taxon>Candidatus Ozemobacterales</taxon>
        <taxon>Candidatus Ozemobacteraceae</taxon>
        <taxon>Candidatus Ozemobacter</taxon>
    </lineage>
</organism>
<dbReference type="SMART" id="SM00086">
    <property type="entry name" value="PAC"/>
    <property type="match status" value="2"/>
</dbReference>
<feature type="domain" description="PAS" evidence="12">
    <location>
        <begin position="297"/>
        <end position="368"/>
    </location>
</feature>
<dbReference type="PROSITE" id="PS50109">
    <property type="entry name" value="HIS_KIN"/>
    <property type="match status" value="1"/>
</dbReference>
<dbReference type="GO" id="GO:0006355">
    <property type="term" value="P:regulation of DNA-templated transcription"/>
    <property type="evidence" value="ECO:0007669"/>
    <property type="project" value="InterPro"/>
</dbReference>
<dbReference type="InterPro" id="IPR035965">
    <property type="entry name" value="PAS-like_dom_sf"/>
</dbReference>
<accession>A0A367ZQ95</accession>
<evidence type="ECO:0000256" key="6">
    <source>
        <dbReference type="ARBA" id="ARBA00022777"/>
    </source>
</evidence>
<dbReference type="GO" id="GO:0000155">
    <property type="term" value="F:phosphorelay sensor kinase activity"/>
    <property type="evidence" value="ECO:0007669"/>
    <property type="project" value="InterPro"/>
</dbReference>
<dbReference type="SUPFAM" id="SSF55874">
    <property type="entry name" value="ATPase domain of HSP90 chaperone/DNA topoisomerase II/histidine kinase"/>
    <property type="match status" value="1"/>
</dbReference>
<dbReference type="PANTHER" id="PTHR43065:SF42">
    <property type="entry name" value="TWO-COMPONENT SENSOR PPRA"/>
    <property type="match status" value="1"/>
</dbReference>
<evidence type="ECO:0000259" key="11">
    <source>
        <dbReference type="PROSITE" id="PS50110"/>
    </source>
</evidence>
<keyword evidence="5" id="KW-0547">Nucleotide-binding</keyword>
<dbReference type="SUPFAM" id="SSF55785">
    <property type="entry name" value="PYP-like sensor domain (PAS domain)"/>
    <property type="match status" value="3"/>
</dbReference>
<dbReference type="AlphaFoldDB" id="A0A367ZQ95"/>
<dbReference type="InterPro" id="IPR001789">
    <property type="entry name" value="Sig_transdc_resp-reg_receiver"/>
</dbReference>
<dbReference type="CDD" id="cd17546">
    <property type="entry name" value="REC_hyHK_CKI1_RcsC-like"/>
    <property type="match status" value="1"/>
</dbReference>
<dbReference type="InterPro" id="IPR005467">
    <property type="entry name" value="His_kinase_dom"/>
</dbReference>
<dbReference type="Pfam" id="PF00989">
    <property type="entry name" value="PAS"/>
    <property type="match status" value="1"/>
</dbReference>
<dbReference type="Pfam" id="PF13185">
    <property type="entry name" value="GAF_2"/>
    <property type="match status" value="1"/>
</dbReference>
<dbReference type="InterPro" id="IPR003594">
    <property type="entry name" value="HATPase_dom"/>
</dbReference>
<dbReference type="InterPro" id="IPR004358">
    <property type="entry name" value="Sig_transdc_His_kin-like_C"/>
</dbReference>
<dbReference type="PRINTS" id="PR00344">
    <property type="entry name" value="BCTRLSENSOR"/>
</dbReference>
<dbReference type="InterPro" id="IPR000014">
    <property type="entry name" value="PAS"/>
</dbReference>
<dbReference type="Pfam" id="PF02518">
    <property type="entry name" value="HATPase_c"/>
    <property type="match status" value="1"/>
</dbReference>
<keyword evidence="6" id="KW-0418">Kinase</keyword>
<dbReference type="InterPro" id="IPR003018">
    <property type="entry name" value="GAF"/>
</dbReference>
<dbReference type="InterPro" id="IPR036097">
    <property type="entry name" value="HisK_dim/P_sf"/>
</dbReference>
<dbReference type="PROSITE" id="PS50112">
    <property type="entry name" value="PAS"/>
    <property type="match status" value="3"/>
</dbReference>
<keyword evidence="3 9" id="KW-0597">Phosphoprotein</keyword>
<evidence type="ECO:0000256" key="4">
    <source>
        <dbReference type="ARBA" id="ARBA00022679"/>
    </source>
</evidence>
<feature type="domain" description="Histidine kinase" evidence="10">
    <location>
        <begin position="560"/>
        <end position="776"/>
    </location>
</feature>
<comment type="catalytic activity">
    <reaction evidence="1">
        <text>ATP + protein L-histidine = ADP + protein N-phospho-L-histidine.</text>
        <dbReference type="EC" id="2.7.13.3"/>
    </reaction>
</comment>
<keyword evidence="7" id="KW-0067">ATP-binding</keyword>
<evidence type="ECO:0000256" key="2">
    <source>
        <dbReference type="ARBA" id="ARBA00012438"/>
    </source>
</evidence>
<dbReference type="Gene3D" id="3.30.565.10">
    <property type="entry name" value="Histidine kinase-like ATPase, C-terminal domain"/>
    <property type="match status" value="1"/>
</dbReference>
<dbReference type="Gene3D" id="3.30.450.40">
    <property type="match status" value="1"/>
</dbReference>
<dbReference type="NCBIfam" id="TIGR00229">
    <property type="entry name" value="sensory_box"/>
    <property type="match status" value="3"/>
</dbReference>
<dbReference type="PROSITE" id="PS50110">
    <property type="entry name" value="RESPONSE_REGULATORY"/>
    <property type="match status" value="1"/>
</dbReference>
<dbReference type="SMART" id="SM00387">
    <property type="entry name" value="HATPase_c"/>
    <property type="match status" value="1"/>
</dbReference>
<proteinExistence type="predicted"/>
<dbReference type="InterPro" id="IPR000700">
    <property type="entry name" value="PAS-assoc_C"/>
</dbReference>
<evidence type="ECO:0000256" key="1">
    <source>
        <dbReference type="ARBA" id="ARBA00000085"/>
    </source>
</evidence>
<reference evidence="14 15" key="1">
    <citation type="submission" date="2018-05" db="EMBL/GenBank/DDBJ databases">
        <title>A metagenomic window into the 2 km-deep terrestrial subsurface aquifer revealed taxonomically and functionally diverse microbial community comprising novel uncultured bacterial lineages.</title>
        <authorList>
            <person name="Kadnikov V.V."/>
            <person name="Mardanov A.V."/>
            <person name="Beletsky A.V."/>
            <person name="Banks D."/>
            <person name="Pimenov N.V."/>
            <person name="Frank Y.A."/>
            <person name="Karnachuk O.V."/>
            <person name="Ravin N.V."/>
        </authorList>
    </citation>
    <scope>NUCLEOTIDE SEQUENCE [LARGE SCALE GENOMIC DNA]</scope>
    <source>
        <strain evidence="14">BY5</strain>
    </source>
</reference>
<dbReference type="EMBL" id="QOQW01000007">
    <property type="protein sequence ID" value="RCK80315.1"/>
    <property type="molecule type" value="Genomic_DNA"/>
</dbReference>
<evidence type="ECO:0000313" key="15">
    <source>
        <dbReference type="Proteomes" id="UP000252355"/>
    </source>
</evidence>
<keyword evidence="4" id="KW-0808">Transferase</keyword>
<dbReference type="GO" id="GO:0005524">
    <property type="term" value="F:ATP binding"/>
    <property type="evidence" value="ECO:0007669"/>
    <property type="project" value="UniProtKB-KW"/>
</dbReference>
<feature type="domain" description="PAC" evidence="13">
    <location>
        <begin position="495"/>
        <end position="547"/>
    </location>
</feature>
<evidence type="ECO:0000256" key="3">
    <source>
        <dbReference type="ARBA" id="ARBA00022553"/>
    </source>
</evidence>
<feature type="domain" description="PAS" evidence="12">
    <location>
        <begin position="12"/>
        <end position="82"/>
    </location>
</feature>
<dbReference type="SUPFAM" id="SSF47384">
    <property type="entry name" value="Homodimeric domain of signal transducing histidine kinase"/>
    <property type="match status" value="1"/>
</dbReference>
<dbReference type="CDD" id="cd00130">
    <property type="entry name" value="PAS"/>
    <property type="match status" value="1"/>
</dbReference>
<dbReference type="InterPro" id="IPR011006">
    <property type="entry name" value="CheY-like_superfamily"/>
</dbReference>
<gene>
    <name evidence="14" type="ORF">OZSIB_3497</name>
</gene>
<dbReference type="Gene3D" id="3.40.50.2300">
    <property type="match status" value="1"/>
</dbReference>
<dbReference type="Proteomes" id="UP000252355">
    <property type="component" value="Unassembled WGS sequence"/>
</dbReference>
<evidence type="ECO:0000256" key="7">
    <source>
        <dbReference type="ARBA" id="ARBA00022840"/>
    </source>
</evidence>
<dbReference type="CDD" id="cd00082">
    <property type="entry name" value="HisKA"/>
    <property type="match status" value="1"/>
</dbReference>
<dbReference type="InterPro" id="IPR013656">
    <property type="entry name" value="PAS_4"/>
</dbReference>
<evidence type="ECO:0000259" key="10">
    <source>
        <dbReference type="PROSITE" id="PS50109"/>
    </source>
</evidence>
<evidence type="ECO:0000259" key="12">
    <source>
        <dbReference type="PROSITE" id="PS50112"/>
    </source>
</evidence>
<feature type="modified residue" description="4-aspartylphosphate" evidence="9">
    <location>
        <position position="849"/>
    </location>
</feature>
<dbReference type="Gene3D" id="1.10.287.130">
    <property type="match status" value="1"/>
</dbReference>
<dbReference type="SUPFAM" id="SSF55781">
    <property type="entry name" value="GAF domain-like"/>
    <property type="match status" value="1"/>
</dbReference>
<dbReference type="SMART" id="SM00448">
    <property type="entry name" value="REC"/>
    <property type="match status" value="1"/>
</dbReference>
<name>A0A367ZQ95_9BACT</name>
<dbReference type="Gene3D" id="3.30.450.20">
    <property type="entry name" value="PAS domain"/>
    <property type="match status" value="3"/>
</dbReference>
<dbReference type="InterPro" id="IPR036890">
    <property type="entry name" value="HATPase_C_sf"/>
</dbReference>
<evidence type="ECO:0000313" key="14">
    <source>
        <dbReference type="EMBL" id="RCK80315.1"/>
    </source>
</evidence>
<keyword evidence="8" id="KW-0902">Two-component regulatory system</keyword>
<feature type="domain" description="Response regulatory" evidence="11">
    <location>
        <begin position="795"/>
        <end position="915"/>
    </location>
</feature>
<evidence type="ECO:0000256" key="5">
    <source>
        <dbReference type="ARBA" id="ARBA00022741"/>
    </source>
</evidence>
<dbReference type="EC" id="2.7.13.3" evidence="2"/>
<dbReference type="SMART" id="SM00388">
    <property type="entry name" value="HisKA"/>
    <property type="match status" value="1"/>
</dbReference>